<reference evidence="2 3" key="1">
    <citation type="submission" date="2018-09" db="EMBL/GenBank/DDBJ databases">
        <title>YIM PH21274 draft genome.</title>
        <authorList>
            <person name="Miao C."/>
        </authorList>
    </citation>
    <scope>NUCLEOTIDE SEQUENCE [LARGE SCALE GENOMIC DNA]</scope>
    <source>
        <strain evidence="2 3">YIM PH 21724</strain>
    </source>
</reference>
<feature type="domain" description="HTH cro/C1-type" evidence="1">
    <location>
        <begin position="11"/>
        <end position="65"/>
    </location>
</feature>
<dbReference type="AlphaFoldDB" id="A0A3A4JZ33"/>
<dbReference type="InterPro" id="IPR010982">
    <property type="entry name" value="Lambda_DNA-bd_dom_sf"/>
</dbReference>
<dbReference type="Proteomes" id="UP000266677">
    <property type="component" value="Unassembled WGS sequence"/>
</dbReference>
<keyword evidence="3" id="KW-1185">Reference proteome</keyword>
<dbReference type="Pfam" id="PF17765">
    <property type="entry name" value="MLTR_LBD"/>
    <property type="match status" value="1"/>
</dbReference>
<evidence type="ECO:0000259" key="1">
    <source>
        <dbReference type="PROSITE" id="PS50943"/>
    </source>
</evidence>
<sequence length="246" mass="27744">MAASLRFGTFVRERRRYLGISREDLARRTQWSRATIEKIEQSTRPPTVDTLMALFDALLIPTMYREQLFSLMYPGAIQEMYGPLPDEPFPSDLIDLGSYPYPAAFLKLPEADVIATSPSWPLTLPGLVAGSNLIEWVFTDPDAPEILADWETYALGLAHNMHITGATLFAPGRYETIAAVCAASPEWDRLLAKEFPAHSVLNETLRINAPSFGAEETYLIRIDRPEFPRRPWFTYRLVPKPLAQAA</sequence>
<dbReference type="PROSITE" id="PS50943">
    <property type="entry name" value="HTH_CROC1"/>
    <property type="match status" value="1"/>
</dbReference>
<dbReference type="GO" id="GO:0003677">
    <property type="term" value="F:DNA binding"/>
    <property type="evidence" value="ECO:0007669"/>
    <property type="project" value="InterPro"/>
</dbReference>
<gene>
    <name evidence="2" type="ORF">D5S18_28360</name>
</gene>
<dbReference type="InterPro" id="IPR001387">
    <property type="entry name" value="Cro/C1-type_HTH"/>
</dbReference>
<dbReference type="RefSeq" id="WP_120044186.1">
    <property type="nucleotide sequence ID" value="NZ_QZFU01000041.1"/>
</dbReference>
<dbReference type="EMBL" id="QZFU01000041">
    <property type="protein sequence ID" value="RJO69816.1"/>
    <property type="molecule type" value="Genomic_DNA"/>
</dbReference>
<accession>A0A3A4JZ33</accession>
<dbReference type="OrthoDB" id="4565847at2"/>
<protein>
    <submittedName>
        <fullName evidence="2">XRE family transcriptional regulator</fullName>
    </submittedName>
</protein>
<evidence type="ECO:0000313" key="2">
    <source>
        <dbReference type="EMBL" id="RJO69816.1"/>
    </source>
</evidence>
<dbReference type="InterPro" id="IPR041413">
    <property type="entry name" value="MLTR_LBD"/>
</dbReference>
<name>A0A3A4JZ33_9NOCA</name>
<organism evidence="2 3">
    <name type="scientific">Nocardia panacis</name>
    <dbReference type="NCBI Taxonomy" id="2340916"/>
    <lineage>
        <taxon>Bacteria</taxon>
        <taxon>Bacillati</taxon>
        <taxon>Actinomycetota</taxon>
        <taxon>Actinomycetes</taxon>
        <taxon>Mycobacteriales</taxon>
        <taxon>Nocardiaceae</taxon>
        <taxon>Nocardia</taxon>
    </lineage>
</organism>
<dbReference type="SUPFAM" id="SSF47413">
    <property type="entry name" value="lambda repressor-like DNA-binding domains"/>
    <property type="match status" value="1"/>
</dbReference>
<evidence type="ECO:0000313" key="3">
    <source>
        <dbReference type="Proteomes" id="UP000266677"/>
    </source>
</evidence>
<proteinExistence type="predicted"/>
<dbReference type="CDD" id="cd00093">
    <property type="entry name" value="HTH_XRE"/>
    <property type="match status" value="1"/>
</dbReference>
<comment type="caution">
    <text evidence="2">The sequence shown here is derived from an EMBL/GenBank/DDBJ whole genome shotgun (WGS) entry which is preliminary data.</text>
</comment>
<dbReference type="Gene3D" id="1.10.260.40">
    <property type="entry name" value="lambda repressor-like DNA-binding domains"/>
    <property type="match status" value="1"/>
</dbReference>
<dbReference type="Pfam" id="PF13560">
    <property type="entry name" value="HTH_31"/>
    <property type="match status" value="1"/>
</dbReference>
<dbReference type="SMART" id="SM00530">
    <property type="entry name" value="HTH_XRE"/>
    <property type="match status" value="1"/>
</dbReference>